<sequence length="1104" mass="126066">MNFEKTKWHLSFCHSDCKNHKKFASIRIPGSKKERPHLPYIKQSSSDLSTSEFEDLSSRITSEKEILALFEKMMEDMNLNEDKKAPLREKDLSTKREMVLQYIITAAKTGSLRSSSHQISPQEFLNELKSAVTDERLFACLDSLRVSLTSNPVSWVQSFGHEGLGLLLDTLERLLLKKHHDKLDKKCQHKVIQCLKAFMNNKYGIERILGEEKSLALLARAMEPCHPAMMTDVVKLLSAICIVGEENTLDKVLEAITTEGERCGESRFSPIVHGLRDRSVQLQVACMQLINALVTSPDDLDFRLHIRNEFMRCGLKDVLPHLNAIRNDALDIQLKVFEEHKEEDMIEFCHRLEDIRGELEYSFIHLSFVQSSSLVAKEMLGLIKSSLRDVYNMVLAMVKDTNAEAHFLSILQHLMLIRNDYFVRPQYFKIIEECVSQIVLHRSGTDPDFTFRKRLDVDFSHLIDLCVDKARADEYEQRVSELAQKLDDEFLGRQEAEAQLLKKEERINELDAELQAFRSQFGAVPVGLPTLHTVQASSYPSQAPPQAPPPVSGVPAPPPPPPPPPPPGCGRTPGVPPPCGVPPPPPPGGLLGSPTHHTLPFGLRPKKEFKPETSMKRLNWSKIRPQEMSESCFWIIANESRYENPDLLAKLANTFGSYRPEEEELEEKKSIKKRIKELKVLDPKIAQNLSIFLGSFRMPYQEIKRMILEIDEEQLSESMIQNLVKHLPDQEQLNALARYQSEYGSLSEPEQFGVVMSGVKRLRPRLNSILFKLQFEEQLNNIRPDIMAVNAACDEVRKSKSFSRLLELVLLTGNYMNTGSRNAQSYGYDLGSLCKLKDTKSADQKSTLLHFLAEVCEEKFPEVLRFVEDFQHVDRASRVSAENLEKSLRQMEGQLRQLDSELESFSFSQDPNDRFSTKMTPYSFSKYARDHYQKLVIMHNNMGTLYQNLLEYFAMDPKKTSVEELFTDLSNFRSMFVQALKENVRRREAEEKQRRAHLAKEKAERERQERQQKKKRLLEVNAENDETGVMDSLLEALQSGAAFRDRRKRAPRPRGEHHIASASCVQKNEGGGGVISLQRGIPSTSVPDAHAARLLPLHVWVLPS</sequence>
<dbReference type="Gene3D" id="6.10.30.30">
    <property type="match status" value="1"/>
</dbReference>
<evidence type="ECO:0000256" key="1">
    <source>
        <dbReference type="ARBA" id="ARBA00004496"/>
    </source>
</evidence>
<comment type="similarity">
    <text evidence="2">Belongs to the formin homology family. Diaphanous subfamily.</text>
</comment>
<dbReference type="GO" id="GO:0005884">
    <property type="term" value="C:actin filament"/>
    <property type="evidence" value="ECO:0007669"/>
    <property type="project" value="TreeGrafter"/>
</dbReference>
<feature type="coiled-coil region" evidence="5">
    <location>
        <begin position="493"/>
        <end position="520"/>
    </location>
</feature>
<protein>
    <recommendedName>
        <fullName evidence="12">Diaphanous-related formin 3</fullName>
    </recommendedName>
</protein>
<feature type="compositionally biased region" description="Pro residues" evidence="6">
    <location>
        <begin position="542"/>
        <end position="588"/>
    </location>
</feature>
<dbReference type="InterPro" id="IPR044933">
    <property type="entry name" value="DIA_GBD_sf"/>
</dbReference>
<evidence type="ECO:0000256" key="3">
    <source>
        <dbReference type="ARBA" id="ARBA00022490"/>
    </source>
</evidence>
<dbReference type="AlphaFoldDB" id="A0AAY4DQ82"/>
<dbReference type="InterPro" id="IPR011989">
    <property type="entry name" value="ARM-like"/>
</dbReference>
<dbReference type="InterPro" id="IPR051412">
    <property type="entry name" value="Formin_Homology_Diaphanous_sf"/>
</dbReference>
<organism evidence="10 11">
    <name type="scientific">Denticeps clupeoides</name>
    <name type="common">denticle herring</name>
    <dbReference type="NCBI Taxonomy" id="299321"/>
    <lineage>
        <taxon>Eukaryota</taxon>
        <taxon>Metazoa</taxon>
        <taxon>Chordata</taxon>
        <taxon>Craniata</taxon>
        <taxon>Vertebrata</taxon>
        <taxon>Euteleostomi</taxon>
        <taxon>Actinopterygii</taxon>
        <taxon>Neopterygii</taxon>
        <taxon>Teleostei</taxon>
        <taxon>Clupei</taxon>
        <taxon>Clupeiformes</taxon>
        <taxon>Denticipitoidei</taxon>
        <taxon>Denticipitidae</taxon>
        <taxon>Denticeps</taxon>
    </lineage>
</organism>
<dbReference type="InterPro" id="IPR042201">
    <property type="entry name" value="FH2_Formin_sf"/>
</dbReference>
<feature type="domain" description="GBD/FH3" evidence="8">
    <location>
        <begin position="58"/>
        <end position="446"/>
    </location>
</feature>
<gene>
    <name evidence="10" type="primary">DIAPH3</name>
</gene>
<evidence type="ECO:0000313" key="11">
    <source>
        <dbReference type="Proteomes" id="UP000694580"/>
    </source>
</evidence>
<dbReference type="InterPro" id="IPR015425">
    <property type="entry name" value="FH2_Formin"/>
</dbReference>
<dbReference type="GO" id="GO:0005737">
    <property type="term" value="C:cytoplasm"/>
    <property type="evidence" value="ECO:0007669"/>
    <property type="project" value="UniProtKB-SubCell"/>
</dbReference>
<dbReference type="SUPFAM" id="SSF101447">
    <property type="entry name" value="Formin homology 2 domain (FH2 domain)"/>
    <property type="match status" value="1"/>
</dbReference>
<dbReference type="PROSITE" id="PS51232">
    <property type="entry name" value="GBD_FH3"/>
    <property type="match status" value="1"/>
</dbReference>
<evidence type="ECO:0000256" key="6">
    <source>
        <dbReference type="SAM" id="MobiDB-lite"/>
    </source>
</evidence>
<dbReference type="PANTHER" id="PTHR45691:SF9">
    <property type="entry name" value="PROTEIN DIAPHANOUS HOMOLOG 3"/>
    <property type="match status" value="1"/>
</dbReference>
<dbReference type="SMART" id="SM01140">
    <property type="entry name" value="Drf_GBD"/>
    <property type="match status" value="1"/>
</dbReference>
<feature type="region of interest" description="Disordered" evidence="6">
    <location>
        <begin position="985"/>
        <end position="1016"/>
    </location>
</feature>
<dbReference type="Pfam" id="PF06345">
    <property type="entry name" value="Drf_DAD"/>
    <property type="match status" value="1"/>
</dbReference>
<feature type="domain" description="FH2" evidence="9">
    <location>
        <begin position="605"/>
        <end position="1002"/>
    </location>
</feature>
<evidence type="ECO:0000259" key="8">
    <source>
        <dbReference type="PROSITE" id="PS51232"/>
    </source>
</evidence>
<dbReference type="GO" id="GO:0003779">
    <property type="term" value="F:actin binding"/>
    <property type="evidence" value="ECO:0007669"/>
    <property type="project" value="InterPro"/>
</dbReference>
<dbReference type="SMART" id="SM01139">
    <property type="entry name" value="Drf_FH3"/>
    <property type="match status" value="1"/>
</dbReference>
<comment type="subcellular location">
    <subcellularLocation>
        <location evidence="1">Cytoplasm</location>
    </subcellularLocation>
</comment>
<evidence type="ECO:0000313" key="10">
    <source>
        <dbReference type="Ensembl" id="ENSDCDP00010047364.1"/>
    </source>
</evidence>
<dbReference type="Gene3D" id="1.10.238.150">
    <property type="entry name" value="Formin, FH3 diaphanous domain"/>
    <property type="match status" value="1"/>
</dbReference>
<dbReference type="InterPro" id="IPR014768">
    <property type="entry name" value="GBD/FH3_dom"/>
</dbReference>
<dbReference type="PROSITE" id="PS51231">
    <property type="entry name" value="DAD"/>
    <property type="match status" value="1"/>
</dbReference>
<reference evidence="10" key="2">
    <citation type="submission" date="2025-08" db="UniProtKB">
        <authorList>
            <consortium name="Ensembl"/>
        </authorList>
    </citation>
    <scope>IDENTIFICATION</scope>
</reference>
<keyword evidence="11" id="KW-1185">Reference proteome</keyword>
<evidence type="ECO:0000256" key="5">
    <source>
        <dbReference type="SAM" id="Coils"/>
    </source>
</evidence>
<dbReference type="InterPro" id="IPR016024">
    <property type="entry name" value="ARM-type_fold"/>
</dbReference>
<dbReference type="Pfam" id="PF06371">
    <property type="entry name" value="Drf_GBD"/>
    <property type="match status" value="1"/>
</dbReference>
<feature type="compositionally biased region" description="Basic and acidic residues" evidence="6">
    <location>
        <begin position="985"/>
        <end position="1011"/>
    </location>
</feature>
<dbReference type="PANTHER" id="PTHR45691">
    <property type="entry name" value="PROTEIN DIAPHANOUS"/>
    <property type="match status" value="1"/>
</dbReference>
<dbReference type="Pfam" id="PF02181">
    <property type="entry name" value="FH2"/>
    <property type="match status" value="1"/>
</dbReference>
<dbReference type="Proteomes" id="UP000694580">
    <property type="component" value="Chromosome 5"/>
</dbReference>
<dbReference type="SUPFAM" id="SSF48371">
    <property type="entry name" value="ARM repeat"/>
    <property type="match status" value="1"/>
</dbReference>
<dbReference type="InterPro" id="IPR014767">
    <property type="entry name" value="DAD_dom"/>
</dbReference>
<evidence type="ECO:0008006" key="12">
    <source>
        <dbReference type="Google" id="ProtNLM"/>
    </source>
</evidence>
<dbReference type="SMART" id="SM00498">
    <property type="entry name" value="FH2"/>
    <property type="match status" value="1"/>
</dbReference>
<dbReference type="Pfam" id="PF06367">
    <property type="entry name" value="Drf_FH3"/>
    <property type="match status" value="2"/>
</dbReference>
<dbReference type="Gene3D" id="1.20.58.2220">
    <property type="entry name" value="Formin, FH2 domain"/>
    <property type="match status" value="1"/>
</dbReference>
<dbReference type="GO" id="GO:0030041">
    <property type="term" value="P:actin filament polymerization"/>
    <property type="evidence" value="ECO:0007669"/>
    <property type="project" value="TreeGrafter"/>
</dbReference>
<keyword evidence="3" id="KW-0963">Cytoplasm</keyword>
<keyword evidence="4 5" id="KW-0175">Coiled coil</keyword>
<reference evidence="10" key="3">
    <citation type="submission" date="2025-09" db="UniProtKB">
        <authorList>
            <consortium name="Ensembl"/>
        </authorList>
    </citation>
    <scope>IDENTIFICATION</scope>
</reference>
<dbReference type="InterPro" id="IPR010472">
    <property type="entry name" value="FH3_dom"/>
</dbReference>
<proteinExistence type="inferred from homology"/>
<name>A0AAY4DQ82_9TELE</name>
<dbReference type="InterPro" id="IPR010473">
    <property type="entry name" value="GTPase-bd"/>
</dbReference>
<feature type="region of interest" description="Disordered" evidence="6">
    <location>
        <begin position="536"/>
        <end position="612"/>
    </location>
</feature>
<dbReference type="Gene3D" id="1.10.20.40">
    <property type="entry name" value="Formin, diaphanous GTPase-binding domain"/>
    <property type="match status" value="1"/>
</dbReference>
<dbReference type="FunFam" id="1.20.58.630:FF:000001">
    <property type="entry name" value="Diaphanous related formin 1"/>
    <property type="match status" value="1"/>
</dbReference>
<dbReference type="PROSITE" id="PS51444">
    <property type="entry name" value="FH2"/>
    <property type="match status" value="1"/>
</dbReference>
<evidence type="ECO:0000256" key="2">
    <source>
        <dbReference type="ARBA" id="ARBA00008214"/>
    </source>
</evidence>
<evidence type="ECO:0000259" key="9">
    <source>
        <dbReference type="PROSITE" id="PS51444"/>
    </source>
</evidence>
<feature type="domain" description="DAD" evidence="7">
    <location>
        <begin position="1025"/>
        <end position="1055"/>
    </location>
</feature>
<dbReference type="InterPro" id="IPR010465">
    <property type="entry name" value="Drf_DAD"/>
</dbReference>
<dbReference type="Gene3D" id="1.25.10.10">
    <property type="entry name" value="Leucine-rich Repeat Variant"/>
    <property type="match status" value="1"/>
</dbReference>
<evidence type="ECO:0000256" key="4">
    <source>
        <dbReference type="ARBA" id="ARBA00023054"/>
    </source>
</evidence>
<dbReference type="Ensembl" id="ENSDCDT00010057590.1">
    <property type="protein sequence ID" value="ENSDCDP00010047364.1"/>
    <property type="gene ID" value="ENSDCDG00010026911.1"/>
</dbReference>
<dbReference type="Gene3D" id="1.20.58.630">
    <property type="match status" value="1"/>
</dbReference>
<reference evidence="10 11" key="1">
    <citation type="submission" date="2020-06" db="EMBL/GenBank/DDBJ databases">
        <authorList>
            <consortium name="Wellcome Sanger Institute Data Sharing"/>
        </authorList>
    </citation>
    <scope>NUCLEOTIDE SEQUENCE [LARGE SCALE GENOMIC DNA]</scope>
</reference>
<dbReference type="GeneTree" id="ENSGT00940000157767"/>
<evidence type="ECO:0000259" key="7">
    <source>
        <dbReference type="PROSITE" id="PS51231"/>
    </source>
</evidence>
<accession>A0AAY4DQ82</accession>
<dbReference type="GO" id="GO:0031267">
    <property type="term" value="F:small GTPase binding"/>
    <property type="evidence" value="ECO:0007669"/>
    <property type="project" value="InterPro"/>
</dbReference>